<accession>A0AA39Q7G4</accession>
<evidence type="ECO:0000313" key="3">
    <source>
        <dbReference type="Proteomes" id="UP001175228"/>
    </source>
</evidence>
<name>A0AA39Q7G4_9AGAR</name>
<feature type="chain" id="PRO_5041371816" evidence="1">
    <location>
        <begin position="21"/>
        <end position="131"/>
    </location>
</feature>
<proteinExistence type="predicted"/>
<protein>
    <submittedName>
        <fullName evidence="2">Uncharacterized protein</fullName>
    </submittedName>
</protein>
<reference evidence="2" key="1">
    <citation type="submission" date="2023-06" db="EMBL/GenBank/DDBJ databases">
        <authorList>
            <consortium name="Lawrence Berkeley National Laboratory"/>
            <person name="Ahrendt S."/>
            <person name="Sahu N."/>
            <person name="Indic B."/>
            <person name="Wong-Bajracharya J."/>
            <person name="Merenyi Z."/>
            <person name="Ke H.-M."/>
            <person name="Monk M."/>
            <person name="Kocsube S."/>
            <person name="Drula E."/>
            <person name="Lipzen A."/>
            <person name="Balint B."/>
            <person name="Henrissat B."/>
            <person name="Andreopoulos B."/>
            <person name="Martin F.M."/>
            <person name="Harder C.B."/>
            <person name="Rigling D."/>
            <person name="Ford K.L."/>
            <person name="Foster G.D."/>
            <person name="Pangilinan J."/>
            <person name="Papanicolaou A."/>
            <person name="Barry K."/>
            <person name="LaButti K."/>
            <person name="Viragh M."/>
            <person name="Koriabine M."/>
            <person name="Yan M."/>
            <person name="Riley R."/>
            <person name="Champramary S."/>
            <person name="Plett K.L."/>
            <person name="Tsai I.J."/>
            <person name="Slot J."/>
            <person name="Sipos G."/>
            <person name="Plett J."/>
            <person name="Nagy L.G."/>
            <person name="Grigoriev I.V."/>
        </authorList>
    </citation>
    <scope>NUCLEOTIDE SEQUENCE</scope>
    <source>
        <strain evidence="2">HWK02</strain>
    </source>
</reference>
<sequence length="131" mass="15061">MKTIHIQVAVILLPSLVVLRSKLCVRYRLSCERWTYDSTIQKVAAVSSSVALEYFFPSSTHQKTWTAVSKNSRDCECGPSLLPKGPWNLGTFSQYCRIRDRLSKIEDSDEHIKMTLRYRATLGQRMLGEDF</sequence>
<dbReference type="AlphaFoldDB" id="A0AA39Q7G4"/>
<evidence type="ECO:0000313" key="2">
    <source>
        <dbReference type="EMBL" id="KAK0496731.1"/>
    </source>
</evidence>
<gene>
    <name evidence="2" type="ORF">EDD18DRAFT_174441</name>
</gene>
<dbReference type="EMBL" id="JAUEPU010000014">
    <property type="protein sequence ID" value="KAK0496731.1"/>
    <property type="molecule type" value="Genomic_DNA"/>
</dbReference>
<organism evidence="2 3">
    <name type="scientific">Armillaria luteobubalina</name>
    <dbReference type="NCBI Taxonomy" id="153913"/>
    <lineage>
        <taxon>Eukaryota</taxon>
        <taxon>Fungi</taxon>
        <taxon>Dikarya</taxon>
        <taxon>Basidiomycota</taxon>
        <taxon>Agaricomycotina</taxon>
        <taxon>Agaricomycetes</taxon>
        <taxon>Agaricomycetidae</taxon>
        <taxon>Agaricales</taxon>
        <taxon>Marasmiineae</taxon>
        <taxon>Physalacriaceae</taxon>
        <taxon>Armillaria</taxon>
    </lineage>
</organism>
<comment type="caution">
    <text evidence="2">The sequence shown here is derived from an EMBL/GenBank/DDBJ whole genome shotgun (WGS) entry which is preliminary data.</text>
</comment>
<evidence type="ECO:0000256" key="1">
    <source>
        <dbReference type="SAM" id="SignalP"/>
    </source>
</evidence>
<dbReference type="Proteomes" id="UP001175228">
    <property type="component" value="Unassembled WGS sequence"/>
</dbReference>
<feature type="signal peptide" evidence="1">
    <location>
        <begin position="1"/>
        <end position="20"/>
    </location>
</feature>
<keyword evidence="1" id="KW-0732">Signal</keyword>
<keyword evidence="3" id="KW-1185">Reference proteome</keyword>